<evidence type="ECO:0000259" key="3">
    <source>
        <dbReference type="PROSITE" id="PS50158"/>
    </source>
</evidence>
<feature type="compositionally biased region" description="Basic and acidic residues" evidence="2">
    <location>
        <begin position="209"/>
        <end position="218"/>
    </location>
</feature>
<feature type="compositionally biased region" description="Polar residues" evidence="2">
    <location>
        <begin position="51"/>
        <end position="62"/>
    </location>
</feature>
<keyword evidence="1" id="KW-0479">Metal-binding</keyword>
<feature type="region of interest" description="Disordered" evidence="2">
    <location>
        <begin position="441"/>
        <end position="473"/>
    </location>
</feature>
<feature type="domain" description="CCHC-type" evidence="3">
    <location>
        <begin position="396"/>
        <end position="410"/>
    </location>
</feature>
<dbReference type="GO" id="GO:0003676">
    <property type="term" value="F:nucleic acid binding"/>
    <property type="evidence" value="ECO:0007669"/>
    <property type="project" value="InterPro"/>
</dbReference>
<keyword evidence="1" id="KW-0862">Zinc</keyword>
<keyword evidence="1" id="KW-0863">Zinc-finger</keyword>
<organism evidence="4 5">
    <name type="scientific">Peronospora matthiolae</name>
    <dbReference type="NCBI Taxonomy" id="2874970"/>
    <lineage>
        <taxon>Eukaryota</taxon>
        <taxon>Sar</taxon>
        <taxon>Stramenopiles</taxon>
        <taxon>Oomycota</taxon>
        <taxon>Peronosporomycetes</taxon>
        <taxon>Peronosporales</taxon>
        <taxon>Peronosporaceae</taxon>
        <taxon>Peronospora</taxon>
    </lineage>
</organism>
<dbReference type="InterPro" id="IPR036875">
    <property type="entry name" value="Znf_CCHC_sf"/>
</dbReference>
<protein>
    <recommendedName>
        <fullName evidence="3">CCHC-type domain-containing protein</fullName>
    </recommendedName>
</protein>
<dbReference type="EMBL" id="CAKLBY020000187">
    <property type="protein sequence ID" value="CAK7931910.1"/>
    <property type="molecule type" value="Genomic_DNA"/>
</dbReference>
<feature type="compositionally biased region" description="Basic and acidic residues" evidence="2">
    <location>
        <begin position="24"/>
        <end position="36"/>
    </location>
</feature>
<dbReference type="PANTHER" id="PTHR46978">
    <property type="entry name" value="ZINC KNUCKLE (CCHC-TYPE) FAMILY PROTEIN"/>
    <property type="match status" value="1"/>
</dbReference>
<sequence length="473" mass="52013">MRGENAGVLSAMSDVSASCDSEDEVMHVMDPSDPRAHRPAPSVTPFLGRHQGTNQKSGITVDSDSDTGDDASRSVTCAHVSDSLIKSTTDGITNDDAITIDDDEHDGFSFSSKEEKRRKRVTLSKWAQTRFLVPAGARKVAVAEDTCLEPLNDFILSDFSSRFRGTAGNVDVEKAIATAGEEGAAEGELLLGQKHVGAPLFETSTGRQMMERSRKDEGTGNNQKMPKKEGDGRKRKESRYFLTDLATKCYHCGEVGHMASVCMNDKLQPPCYYCALRGHQSWACPNLPCANCLQLGHQDKNCNNRALTIKPCRICGCTGHVEDNCGNVNNLEQVTCMVCTQVGHLHCVPVPPPADRRVYCPNCAENHTMERCRRYNKSAPVNLTARIASGRFVQTCFVCSEAGHIAAECPTRSNGYGRSRDGCYKCGRSGHFAADCYNSSNHDSYSRRDTGRKRHRDVGDENPNYKSHRVRRS</sequence>
<feature type="domain" description="CCHC-type" evidence="3">
    <location>
        <begin position="248"/>
        <end position="262"/>
    </location>
</feature>
<comment type="caution">
    <text evidence="4">The sequence shown here is derived from an EMBL/GenBank/DDBJ whole genome shotgun (WGS) entry which is preliminary data.</text>
</comment>
<evidence type="ECO:0000313" key="5">
    <source>
        <dbReference type="Proteomes" id="UP001162060"/>
    </source>
</evidence>
<dbReference type="PROSITE" id="PS50158">
    <property type="entry name" value="ZF_CCHC"/>
    <property type="match status" value="3"/>
</dbReference>
<dbReference type="AlphaFoldDB" id="A0AAV1UBY6"/>
<proteinExistence type="predicted"/>
<dbReference type="Proteomes" id="UP001162060">
    <property type="component" value="Unassembled WGS sequence"/>
</dbReference>
<evidence type="ECO:0000313" key="4">
    <source>
        <dbReference type="EMBL" id="CAK7931910.1"/>
    </source>
</evidence>
<feature type="region of interest" description="Disordered" evidence="2">
    <location>
        <begin position="1"/>
        <end position="74"/>
    </location>
</feature>
<name>A0AAV1UBY6_9STRA</name>
<reference evidence="4" key="1">
    <citation type="submission" date="2024-01" db="EMBL/GenBank/DDBJ databases">
        <authorList>
            <person name="Webb A."/>
        </authorList>
    </citation>
    <scope>NUCLEOTIDE SEQUENCE</scope>
    <source>
        <strain evidence="4">Pm1</strain>
    </source>
</reference>
<evidence type="ECO:0000256" key="1">
    <source>
        <dbReference type="PROSITE-ProRule" id="PRU00047"/>
    </source>
</evidence>
<dbReference type="PANTHER" id="PTHR46978:SF1">
    <property type="entry name" value="ZINC KNUCKLE (CCHC-TYPE) FAMILY PROTEIN"/>
    <property type="match status" value="1"/>
</dbReference>
<feature type="domain" description="CCHC-type" evidence="3">
    <location>
        <begin position="423"/>
        <end position="436"/>
    </location>
</feature>
<dbReference type="GO" id="GO:0008270">
    <property type="term" value="F:zinc ion binding"/>
    <property type="evidence" value="ECO:0007669"/>
    <property type="project" value="UniProtKB-KW"/>
</dbReference>
<feature type="region of interest" description="Disordered" evidence="2">
    <location>
        <begin position="207"/>
        <end position="236"/>
    </location>
</feature>
<dbReference type="Pfam" id="PF00098">
    <property type="entry name" value="zf-CCHC"/>
    <property type="match status" value="3"/>
</dbReference>
<evidence type="ECO:0000256" key="2">
    <source>
        <dbReference type="SAM" id="MobiDB-lite"/>
    </source>
</evidence>
<gene>
    <name evidence="4" type="ORF">PM001_LOCUS17060</name>
</gene>
<dbReference type="InterPro" id="IPR001878">
    <property type="entry name" value="Znf_CCHC"/>
</dbReference>
<dbReference type="SUPFAM" id="SSF57756">
    <property type="entry name" value="Retrovirus zinc finger-like domains"/>
    <property type="match status" value="3"/>
</dbReference>
<dbReference type="Gene3D" id="4.10.60.10">
    <property type="entry name" value="Zinc finger, CCHC-type"/>
    <property type="match status" value="3"/>
</dbReference>
<dbReference type="SMART" id="SM00343">
    <property type="entry name" value="ZnF_C2HC"/>
    <property type="match status" value="6"/>
</dbReference>
<accession>A0AAV1UBY6</accession>